<dbReference type="Pfam" id="PF00593">
    <property type="entry name" value="TonB_dep_Rec_b-barrel"/>
    <property type="match status" value="1"/>
</dbReference>
<evidence type="ECO:0000256" key="4">
    <source>
        <dbReference type="ARBA" id="ARBA00022692"/>
    </source>
</evidence>
<dbReference type="InterPro" id="IPR000531">
    <property type="entry name" value="Beta-barrel_TonB"/>
</dbReference>
<dbReference type="PANTHER" id="PTHR30069:SF49">
    <property type="entry name" value="OUTER MEMBRANE PROTEIN C"/>
    <property type="match status" value="1"/>
</dbReference>
<keyword evidence="13" id="KW-1185">Reference proteome</keyword>
<reference evidence="12" key="2">
    <citation type="submission" date="2020-09" db="EMBL/GenBank/DDBJ databases">
        <authorList>
            <person name="Sun Q."/>
            <person name="Kim S."/>
        </authorList>
    </citation>
    <scope>NUCLEOTIDE SEQUENCE</scope>
    <source>
        <strain evidence="12">KCTC 12711</strain>
    </source>
</reference>
<accession>A0A918S2S5</accession>
<evidence type="ECO:0000256" key="2">
    <source>
        <dbReference type="ARBA" id="ARBA00022448"/>
    </source>
</evidence>
<sequence>MRHTTALIGLACLGMPHTCLHADESPIEEVIVIEKYAKRAIYLEDALSVSPDTAQLLKEVPGGNVNGNGPLTGIPQYRGMYGPRIGITVNGATIAPAGPNWMDPPLSYAAPSQLVSLEVYRGIAPVSVMPESIGGAIVSNTKLGDFTHTLDWQSTGRVSFSGQTVNDASLLGGMAAFANQSHHVAVAAMSEQGDDQSFPGGKILPSEFDRQRGEVAYGYRYGAHTLEFGYTRNETGNAGTPALPMDIDYFDGDLYRAKYQYDGERWQIDAQLNASELVHGMTNYHLRPVPQNLALWRQNTTDVDNFGFGLNARRMDSQGHWLLGLDYFDEQHNGLIDNPNNSMFFVEGFNNASREVLGAFVEREQRFTDTLVAEIGVRVNQVTADADAVDATPARMMPPAMMLRNTFNAADRNADDTNVDAVAKLWWSRSDQLVLYAGLARKTRSASFVERYLWLPLQATGGLADGFTYTGNLDLQPEQSTEIEFGTDLTLGRFSLSPRIFVRDVDDFIQGTPSTDASAVMMVRMMNMANGTQVPDPLQFNNVDARFYGFDMDWRVSINDEWSVTGLLNYVRGERRDIDDDLYRIAPPNASFQLNYAAHKIDASLELVAYDDQAHVSLTNREVRTDGYELLNLTAAYQFNDTLRLAVGAENLLDETYLDHLAGYNRVQNQDIMLGSRLPGTGRNVFLRADIAW</sequence>
<dbReference type="InterPro" id="IPR039426">
    <property type="entry name" value="TonB-dep_rcpt-like"/>
</dbReference>
<name>A0A918S2S5_9GAMM</name>
<dbReference type="InterPro" id="IPR012910">
    <property type="entry name" value="Plug_dom"/>
</dbReference>
<evidence type="ECO:0000256" key="3">
    <source>
        <dbReference type="ARBA" id="ARBA00022452"/>
    </source>
</evidence>
<keyword evidence="2 8" id="KW-0813">Transport</keyword>
<keyword evidence="7 8" id="KW-0998">Cell outer membrane</keyword>
<dbReference type="Pfam" id="PF07715">
    <property type="entry name" value="Plug"/>
    <property type="match status" value="1"/>
</dbReference>
<reference evidence="12" key="1">
    <citation type="journal article" date="2014" name="Int. J. Syst. Evol. Microbiol.">
        <title>Complete genome sequence of Corynebacterium casei LMG S-19264T (=DSM 44701T), isolated from a smear-ripened cheese.</title>
        <authorList>
            <consortium name="US DOE Joint Genome Institute (JGI-PGF)"/>
            <person name="Walter F."/>
            <person name="Albersmeier A."/>
            <person name="Kalinowski J."/>
            <person name="Ruckert C."/>
        </authorList>
    </citation>
    <scope>NUCLEOTIDE SEQUENCE</scope>
    <source>
        <strain evidence="12">KCTC 12711</strain>
    </source>
</reference>
<dbReference type="GO" id="GO:0015344">
    <property type="term" value="F:siderophore uptake transmembrane transporter activity"/>
    <property type="evidence" value="ECO:0007669"/>
    <property type="project" value="TreeGrafter"/>
</dbReference>
<dbReference type="GO" id="GO:0044718">
    <property type="term" value="P:siderophore transmembrane transport"/>
    <property type="evidence" value="ECO:0007669"/>
    <property type="project" value="TreeGrafter"/>
</dbReference>
<organism evidence="12 13">
    <name type="scientific">Arenicella chitinivorans</name>
    <dbReference type="NCBI Taxonomy" id="1329800"/>
    <lineage>
        <taxon>Bacteria</taxon>
        <taxon>Pseudomonadati</taxon>
        <taxon>Pseudomonadota</taxon>
        <taxon>Gammaproteobacteria</taxon>
        <taxon>Arenicellales</taxon>
        <taxon>Arenicellaceae</taxon>
        <taxon>Arenicella</taxon>
    </lineage>
</organism>
<evidence type="ECO:0000256" key="9">
    <source>
        <dbReference type="RuleBase" id="RU003357"/>
    </source>
</evidence>
<protein>
    <recommendedName>
        <fullName evidence="14">TonB-dependent receptor</fullName>
    </recommendedName>
</protein>
<feature type="domain" description="TonB-dependent receptor-like beta-barrel" evidence="10">
    <location>
        <begin position="208"/>
        <end position="652"/>
    </location>
</feature>
<evidence type="ECO:0008006" key="14">
    <source>
        <dbReference type="Google" id="ProtNLM"/>
    </source>
</evidence>
<dbReference type="SUPFAM" id="SSF56935">
    <property type="entry name" value="Porins"/>
    <property type="match status" value="1"/>
</dbReference>
<dbReference type="Gene3D" id="2.170.130.10">
    <property type="entry name" value="TonB-dependent receptor, plug domain"/>
    <property type="match status" value="1"/>
</dbReference>
<dbReference type="GO" id="GO:0009279">
    <property type="term" value="C:cell outer membrane"/>
    <property type="evidence" value="ECO:0007669"/>
    <property type="project" value="UniProtKB-SubCell"/>
</dbReference>
<keyword evidence="3 8" id="KW-1134">Transmembrane beta strand</keyword>
<evidence type="ECO:0000259" key="11">
    <source>
        <dbReference type="Pfam" id="PF07715"/>
    </source>
</evidence>
<dbReference type="InterPro" id="IPR036942">
    <property type="entry name" value="Beta-barrel_TonB_sf"/>
</dbReference>
<proteinExistence type="inferred from homology"/>
<dbReference type="Gene3D" id="2.40.170.20">
    <property type="entry name" value="TonB-dependent receptor, beta-barrel domain"/>
    <property type="match status" value="1"/>
</dbReference>
<evidence type="ECO:0000256" key="7">
    <source>
        <dbReference type="ARBA" id="ARBA00023237"/>
    </source>
</evidence>
<comment type="subcellular location">
    <subcellularLocation>
        <location evidence="1 8">Cell outer membrane</location>
        <topology evidence="1 8">Multi-pass membrane protein</topology>
    </subcellularLocation>
</comment>
<feature type="domain" description="TonB-dependent receptor plug" evidence="11">
    <location>
        <begin position="52"/>
        <end position="136"/>
    </location>
</feature>
<evidence type="ECO:0000313" key="12">
    <source>
        <dbReference type="EMBL" id="GHA20910.1"/>
    </source>
</evidence>
<dbReference type="PANTHER" id="PTHR30069">
    <property type="entry name" value="TONB-DEPENDENT OUTER MEMBRANE RECEPTOR"/>
    <property type="match status" value="1"/>
</dbReference>
<evidence type="ECO:0000256" key="1">
    <source>
        <dbReference type="ARBA" id="ARBA00004571"/>
    </source>
</evidence>
<keyword evidence="5 9" id="KW-0798">TonB box</keyword>
<dbReference type="RefSeq" id="WP_189402869.1">
    <property type="nucleotide sequence ID" value="NZ_BMXA01000009.1"/>
</dbReference>
<dbReference type="Proteomes" id="UP000614811">
    <property type="component" value="Unassembled WGS sequence"/>
</dbReference>
<keyword evidence="4 8" id="KW-0812">Transmembrane</keyword>
<dbReference type="InterPro" id="IPR037066">
    <property type="entry name" value="Plug_dom_sf"/>
</dbReference>
<keyword evidence="6 8" id="KW-0472">Membrane</keyword>
<dbReference type="PROSITE" id="PS52016">
    <property type="entry name" value="TONB_DEPENDENT_REC_3"/>
    <property type="match status" value="1"/>
</dbReference>
<dbReference type="EMBL" id="BMXA01000009">
    <property type="protein sequence ID" value="GHA20910.1"/>
    <property type="molecule type" value="Genomic_DNA"/>
</dbReference>
<comment type="similarity">
    <text evidence="8 9">Belongs to the TonB-dependent receptor family.</text>
</comment>
<evidence type="ECO:0000256" key="8">
    <source>
        <dbReference type="PROSITE-ProRule" id="PRU01360"/>
    </source>
</evidence>
<evidence type="ECO:0000313" key="13">
    <source>
        <dbReference type="Proteomes" id="UP000614811"/>
    </source>
</evidence>
<evidence type="ECO:0000256" key="5">
    <source>
        <dbReference type="ARBA" id="ARBA00023077"/>
    </source>
</evidence>
<evidence type="ECO:0000259" key="10">
    <source>
        <dbReference type="Pfam" id="PF00593"/>
    </source>
</evidence>
<comment type="caution">
    <text evidence="12">The sequence shown here is derived from an EMBL/GenBank/DDBJ whole genome shotgun (WGS) entry which is preliminary data.</text>
</comment>
<evidence type="ECO:0000256" key="6">
    <source>
        <dbReference type="ARBA" id="ARBA00023136"/>
    </source>
</evidence>
<gene>
    <name evidence="12" type="ORF">GCM10008090_33550</name>
</gene>
<dbReference type="AlphaFoldDB" id="A0A918S2S5"/>